<dbReference type="PROSITE" id="PS50022">
    <property type="entry name" value="FA58C_3"/>
    <property type="match status" value="1"/>
</dbReference>
<dbReference type="InterPro" id="IPR028994">
    <property type="entry name" value="Integrin_alpha_N"/>
</dbReference>
<accession>A0ABW0HTX1</accession>
<dbReference type="SUPFAM" id="SSF69318">
    <property type="entry name" value="Integrin alpha N-terminal domain"/>
    <property type="match status" value="1"/>
</dbReference>
<evidence type="ECO:0000259" key="3">
    <source>
        <dbReference type="PROSITE" id="PS50022"/>
    </source>
</evidence>
<dbReference type="InterPro" id="IPR000421">
    <property type="entry name" value="FA58C"/>
</dbReference>
<evidence type="ECO:0000313" key="4">
    <source>
        <dbReference type="EMBL" id="MFC5403317.1"/>
    </source>
</evidence>
<protein>
    <submittedName>
        <fullName evidence="4">FG-GAP-like repeat-containing protein</fullName>
    </submittedName>
</protein>
<dbReference type="RefSeq" id="WP_378132558.1">
    <property type="nucleotide sequence ID" value="NZ_JBHSMI010000023.1"/>
</dbReference>
<evidence type="ECO:0000256" key="1">
    <source>
        <dbReference type="ARBA" id="ARBA00022729"/>
    </source>
</evidence>
<dbReference type="PANTHER" id="PTHR46580">
    <property type="entry name" value="SENSOR KINASE-RELATED"/>
    <property type="match status" value="1"/>
</dbReference>
<evidence type="ECO:0000256" key="2">
    <source>
        <dbReference type="SAM" id="SignalP"/>
    </source>
</evidence>
<reference evidence="5" key="1">
    <citation type="journal article" date="2019" name="Int. J. Syst. Evol. Microbiol.">
        <title>The Global Catalogue of Microorganisms (GCM) 10K type strain sequencing project: providing services to taxonomists for standard genome sequencing and annotation.</title>
        <authorList>
            <consortium name="The Broad Institute Genomics Platform"/>
            <consortium name="The Broad Institute Genome Sequencing Center for Infectious Disease"/>
            <person name="Wu L."/>
            <person name="Ma J."/>
        </authorList>
    </citation>
    <scope>NUCLEOTIDE SEQUENCE [LARGE SCALE GENOMIC DNA]</scope>
    <source>
        <strain evidence="5">CGMCC 1.18575</strain>
    </source>
</reference>
<dbReference type="InterPro" id="IPR013517">
    <property type="entry name" value="FG-GAP"/>
</dbReference>
<dbReference type="Pfam" id="PF00754">
    <property type="entry name" value="F5_F8_type_C"/>
    <property type="match status" value="1"/>
</dbReference>
<feature type="domain" description="F5/8 type C" evidence="3">
    <location>
        <begin position="631"/>
        <end position="787"/>
    </location>
</feature>
<feature type="chain" id="PRO_5046399525" evidence="2">
    <location>
        <begin position="23"/>
        <end position="790"/>
    </location>
</feature>
<evidence type="ECO:0000313" key="5">
    <source>
        <dbReference type="Proteomes" id="UP001596113"/>
    </source>
</evidence>
<dbReference type="Gene3D" id="2.60.120.260">
    <property type="entry name" value="Galactose-binding domain-like"/>
    <property type="match status" value="1"/>
</dbReference>
<name>A0ABW0HTX1_9BACL</name>
<dbReference type="SUPFAM" id="SSF49785">
    <property type="entry name" value="Galactose-binding domain-like"/>
    <property type="match status" value="1"/>
</dbReference>
<keyword evidence="1 2" id="KW-0732">Signal</keyword>
<dbReference type="Gene3D" id="3.20.20.80">
    <property type="entry name" value="Glycosidases"/>
    <property type="match status" value="1"/>
</dbReference>
<dbReference type="Pfam" id="PF13517">
    <property type="entry name" value="FG-GAP_3"/>
    <property type="match status" value="2"/>
</dbReference>
<gene>
    <name evidence="4" type="ORF">ACFPOF_11305</name>
</gene>
<feature type="signal peptide" evidence="2">
    <location>
        <begin position="1"/>
        <end position="22"/>
    </location>
</feature>
<organism evidence="4 5">
    <name type="scientific">Cohnella soli</name>
    <dbReference type="NCBI Taxonomy" id="425005"/>
    <lineage>
        <taxon>Bacteria</taxon>
        <taxon>Bacillati</taxon>
        <taxon>Bacillota</taxon>
        <taxon>Bacilli</taxon>
        <taxon>Bacillales</taxon>
        <taxon>Paenibacillaceae</taxon>
        <taxon>Cohnella</taxon>
    </lineage>
</organism>
<keyword evidence="5" id="KW-1185">Reference proteome</keyword>
<proteinExistence type="predicted"/>
<dbReference type="Proteomes" id="UP001596113">
    <property type="component" value="Unassembled WGS sequence"/>
</dbReference>
<comment type="caution">
    <text evidence="4">The sequence shown here is derived from an EMBL/GenBank/DDBJ whole genome shotgun (WGS) entry which is preliminary data.</text>
</comment>
<dbReference type="InterPro" id="IPR008979">
    <property type="entry name" value="Galactose-bd-like_sf"/>
</dbReference>
<dbReference type="PANTHER" id="PTHR46580:SF2">
    <property type="entry name" value="MAM DOMAIN-CONTAINING PROTEIN"/>
    <property type="match status" value="1"/>
</dbReference>
<dbReference type="EMBL" id="JBHSMI010000023">
    <property type="protein sequence ID" value="MFC5403317.1"/>
    <property type="molecule type" value="Genomic_DNA"/>
</dbReference>
<sequence length="790" mass="86507">MRRLVIALCIVMLALSSSVVHADGADGRPTVGLWYSSWYAKKPNVASTWATGFGIGSTNQFLGDVNGDGKADAVVFVASSGTWYVELSNGNGFDYFSTWRTGHGTGSSEQFLADANGDGKLDAIAYTGSTGAWSVALSNGTGFNAPSTWISGHGIGSAKQFMADVNGDGKADAIVFFSSAGSWYASTSTGSSFNAYTQWANGHGVGSSNQLMGDVNADGKADAIVFFNAAGSWYSALSSGTVFQSYTQWANGFAANSQNQLAEDANGDGYADMFAFYNSDRNSDGKSGDWYGRTYSRDFPGTWNGELIMNSGLGYGATKTFQANVTGDPYGWKASVAFIESTGTWKVEPYRYAKLNLHNSWDAWGIKYVPYTLGSYQTYDSNNTAVIDEHLQNFADAKIDFLLFDATNGLYADDAYIYERQQTAASRIRNWNSNPSNRKVKYALAVGVVQFTHTPKSVEFEAGEVWDRFVNTVNGGTNNFYYENGKPLLVLYCSNADHVAWENWTGDKTNSNKFTVRYAEGPASAGYYGWFTPASGAILDDHAMNVMPGVDNHYPGFTPISRENGDYYSKKSWDKVMTKNPRPEVVVISSYNEYREDNPIAATDTSNVTGTTEKWYNKNGVIDNFMYWNMTKEYIRRLENRAFGVSRSASSSGESSDWGLSRLNDGQLNTVTGSSGYTSQNSLTTNHTEYVKLDLGASKTVSKVDLYPRNDGVNTGYGFPVDFTIQISTDNVNWTTVVTRTGYAKPSDAVQSFSFTAASARYVKLEATSLRSNPNDSNSYRLQLNEFEIY</sequence>